<keyword evidence="3" id="KW-1185">Reference proteome</keyword>
<sequence length="1300" mass="147835">MTAPNDDALPALDKEQDDDAWKSIIPGGVTPQEYAAVSPPQSPQPVRREIYEPEKMSWGAPTADEMQGPGFENGDEHLRFYMFCFNLARELAVWRRYLRTPSVVRARHGLGYELSPPRPKFPANEAWFRWLRNYIKAMIEECGAVVSMPIEVEMPDQGCTAQEFYERVEDWYERASEWYNLHKDEEIYVRIAIVSNREKDSRKAAAAQRPRLNEDLLAAVVPIRIQREIYAADPTAPRRLRHYFPWAWTRIPPPPGYDPDCSLVIISNVDYICALPPLCAKQLRVDSKYGPHEATRYPQWHELGQWHMAFIPTDLYNRIVELLEHSRLDGDMEFYVVDLDMHFTTRDWRSYKPTPALKASLARYWDQVLKAFRSLNVPKRLLAAQPFAVVDRGRRTMMMLFTQWLPKRDVIETVSAWQRCVAELRGWIKFVKSTVWLEGWIDGSHKKIDPGVDLRVPQHRLPTRGVITDDEYVATLYAQFGLPVWLVQGHKVPFWSPDPTSNEVRQSPPYECETRVYENDEGEARRQPAYLNAVQDYWNPPQAVPAEEPQASSSAGPQQDDEDVVMYDAEEEEPGSSAAAAGEGKKSNKRKRTTSSLYLPKGPRTKRPKTYPEWWLKEWTVAFDAIHRVPLLDSARVCAGWKDAEFPVPKGTGLLGLYASPVLEHFATSENERNRTKLFTGYVQLRDRLLFALATTAIRDLQVFQALVWKKVLSGHIGVHREEDFMQRMGFAREQKMIAVDDSNQAGYEKTIQMAKPPLASDVASTAPSTRAPSPSSTAPPPPSTAATSRPASPIVDSDYGNDTNDEPDMTYRPRDGRTPPPVPPKYFRPEFEACDPPLLLEAQRYEAEPSGWHFKARGQKRAEDDFTWWTEVDSDDKEPGVLEFVYTSKKKVNEFLDDNRYYDIWWDYEHHWVFIFEERPSSSEGRVSGERLTQPLRLWTAAGTRTKPKWQHGTGTTPMQLRLWHAQPTATPVFVPDGALGAVGWRAKPDPVPAPGEQLESRRKWHLDDADYEHIFPTAPRIGVRPQLVIDVGKERGKKKKATSTASASAPASPRPPPVPVPDSMNVDPPVEVESHDPVEVPAGPRHPLKEALAPKPQMFFENTELTPYDLDNALPTYSWPSSKERALIIWDIAELSFRLQLFQLDDKLRTLYQGKQAKFNVESNNERQVKICKIWDSDTFVPQGASPLANPYWEMRISAVLAFYDIVSSWPRTTIPVPPEAFKSEEEFLNFESAVWEAYATVYVTYLYREAPIPLVHPDDVSALAPAPASTLAPAPAPALASMPAHVPVVAAVAPSQL</sequence>
<feature type="region of interest" description="Disordered" evidence="1">
    <location>
        <begin position="1036"/>
        <end position="1088"/>
    </location>
</feature>
<protein>
    <submittedName>
        <fullName evidence="2">Uncharacterized protein</fullName>
    </submittedName>
</protein>
<gene>
    <name evidence="2" type="ORF">AURDEDRAFT_177787</name>
</gene>
<evidence type="ECO:0000256" key="1">
    <source>
        <dbReference type="SAM" id="MobiDB-lite"/>
    </source>
</evidence>
<proteinExistence type="predicted"/>
<feature type="region of interest" description="Disordered" evidence="1">
    <location>
        <begin position="1"/>
        <end position="45"/>
    </location>
</feature>
<organism evidence="2 3">
    <name type="scientific">Auricularia subglabra (strain TFB-10046 / SS5)</name>
    <name type="common">White-rot fungus</name>
    <name type="synonym">Auricularia delicata (strain TFB10046)</name>
    <dbReference type="NCBI Taxonomy" id="717982"/>
    <lineage>
        <taxon>Eukaryota</taxon>
        <taxon>Fungi</taxon>
        <taxon>Dikarya</taxon>
        <taxon>Basidiomycota</taxon>
        <taxon>Agaricomycotina</taxon>
        <taxon>Agaricomycetes</taxon>
        <taxon>Auriculariales</taxon>
        <taxon>Auriculariaceae</taxon>
        <taxon>Auricularia</taxon>
    </lineage>
</organism>
<dbReference type="PANTHER" id="PTHR48125:SF12">
    <property type="entry name" value="AT HOOK TRANSCRIPTION FACTOR FAMILY-RELATED"/>
    <property type="match status" value="1"/>
</dbReference>
<dbReference type="EMBL" id="JH688417">
    <property type="protein sequence ID" value="EJD33132.1"/>
    <property type="molecule type" value="Genomic_DNA"/>
</dbReference>
<dbReference type="InParanoid" id="J0D388"/>
<dbReference type="KEGG" id="adl:AURDEDRAFT_177787"/>
<reference evidence="3" key="1">
    <citation type="journal article" date="2012" name="Science">
        <title>The Paleozoic origin of enzymatic lignin decomposition reconstructed from 31 fungal genomes.</title>
        <authorList>
            <person name="Floudas D."/>
            <person name="Binder M."/>
            <person name="Riley R."/>
            <person name="Barry K."/>
            <person name="Blanchette R.A."/>
            <person name="Henrissat B."/>
            <person name="Martinez A.T."/>
            <person name="Otillar R."/>
            <person name="Spatafora J.W."/>
            <person name="Yadav J.S."/>
            <person name="Aerts A."/>
            <person name="Benoit I."/>
            <person name="Boyd A."/>
            <person name="Carlson A."/>
            <person name="Copeland A."/>
            <person name="Coutinho P.M."/>
            <person name="de Vries R.P."/>
            <person name="Ferreira P."/>
            <person name="Findley K."/>
            <person name="Foster B."/>
            <person name="Gaskell J."/>
            <person name="Glotzer D."/>
            <person name="Gorecki P."/>
            <person name="Heitman J."/>
            <person name="Hesse C."/>
            <person name="Hori C."/>
            <person name="Igarashi K."/>
            <person name="Jurgens J.A."/>
            <person name="Kallen N."/>
            <person name="Kersten P."/>
            <person name="Kohler A."/>
            <person name="Kuees U."/>
            <person name="Kumar T.K.A."/>
            <person name="Kuo A."/>
            <person name="LaButti K."/>
            <person name="Larrondo L.F."/>
            <person name="Lindquist E."/>
            <person name="Ling A."/>
            <person name="Lombard V."/>
            <person name="Lucas S."/>
            <person name="Lundell T."/>
            <person name="Martin R."/>
            <person name="McLaughlin D.J."/>
            <person name="Morgenstern I."/>
            <person name="Morin E."/>
            <person name="Murat C."/>
            <person name="Nagy L.G."/>
            <person name="Nolan M."/>
            <person name="Ohm R.A."/>
            <person name="Patyshakuliyeva A."/>
            <person name="Rokas A."/>
            <person name="Ruiz-Duenas F.J."/>
            <person name="Sabat G."/>
            <person name="Salamov A."/>
            <person name="Samejima M."/>
            <person name="Schmutz J."/>
            <person name="Slot J.C."/>
            <person name="St John F."/>
            <person name="Stenlid J."/>
            <person name="Sun H."/>
            <person name="Sun S."/>
            <person name="Syed K."/>
            <person name="Tsang A."/>
            <person name="Wiebenga A."/>
            <person name="Young D."/>
            <person name="Pisabarro A."/>
            <person name="Eastwood D.C."/>
            <person name="Martin F."/>
            <person name="Cullen D."/>
            <person name="Grigoriev I.V."/>
            <person name="Hibbett D.S."/>
        </authorList>
    </citation>
    <scope>NUCLEOTIDE SEQUENCE [LARGE SCALE GENOMIC DNA]</scope>
    <source>
        <strain evidence="3">TFB10046</strain>
    </source>
</reference>
<feature type="compositionally biased region" description="Low complexity" evidence="1">
    <location>
        <begin position="540"/>
        <end position="551"/>
    </location>
</feature>
<feature type="compositionally biased region" description="Low complexity" evidence="1">
    <location>
        <begin position="764"/>
        <end position="777"/>
    </location>
</feature>
<accession>J0D388</accession>
<evidence type="ECO:0000313" key="2">
    <source>
        <dbReference type="EMBL" id="EJD33132.1"/>
    </source>
</evidence>
<evidence type="ECO:0000313" key="3">
    <source>
        <dbReference type="Proteomes" id="UP000006514"/>
    </source>
</evidence>
<dbReference type="PANTHER" id="PTHR48125">
    <property type="entry name" value="LP07818P1"/>
    <property type="match status" value="1"/>
</dbReference>
<feature type="region of interest" description="Disordered" evidence="1">
    <location>
        <begin position="540"/>
        <end position="607"/>
    </location>
</feature>
<feature type="compositionally biased region" description="Low complexity" evidence="1">
    <location>
        <begin position="785"/>
        <end position="794"/>
    </location>
</feature>
<dbReference type="Proteomes" id="UP000006514">
    <property type="component" value="Unassembled WGS sequence"/>
</dbReference>
<feature type="compositionally biased region" description="Acidic residues" evidence="1">
    <location>
        <begin position="559"/>
        <end position="574"/>
    </location>
</feature>
<name>J0D388_AURST</name>
<feature type="region of interest" description="Disordered" evidence="1">
    <location>
        <begin position="758"/>
        <end position="823"/>
    </location>
</feature>